<sequence length="160" mass="17763">MVFVTLIVSCQGFEFVYDKSPTIKLLENNAQVIISGDDISIIKSQLNNFVGTSTSSAKFILLVSSSKTSNNVVIKDNQTVSQIEINHILNYSLQKKDGGCVITEAKISTVSTYNLKSSGYSFGTDLAKKETTHDNVEKNINEFFKFLIHNHSNLDCKNED</sequence>
<dbReference type="AlphaFoldDB" id="A0A381YW88"/>
<name>A0A381YW88_9ZZZZ</name>
<reference evidence="1" key="1">
    <citation type="submission" date="2018-05" db="EMBL/GenBank/DDBJ databases">
        <authorList>
            <person name="Lanie J.A."/>
            <person name="Ng W.-L."/>
            <person name="Kazmierczak K.M."/>
            <person name="Andrzejewski T.M."/>
            <person name="Davidsen T.M."/>
            <person name="Wayne K.J."/>
            <person name="Tettelin H."/>
            <person name="Glass J.I."/>
            <person name="Rusch D."/>
            <person name="Podicherti R."/>
            <person name="Tsui H.-C.T."/>
            <person name="Winkler M.E."/>
        </authorList>
    </citation>
    <scope>NUCLEOTIDE SEQUENCE</scope>
</reference>
<dbReference type="EMBL" id="UINC01019207">
    <property type="protein sequence ID" value="SVA81219.1"/>
    <property type="molecule type" value="Genomic_DNA"/>
</dbReference>
<proteinExistence type="predicted"/>
<accession>A0A381YW88</accession>
<protein>
    <submittedName>
        <fullName evidence="1">Uncharacterized protein</fullName>
    </submittedName>
</protein>
<dbReference type="Gene3D" id="3.30.160.150">
    <property type="entry name" value="Lipoprotein like domain"/>
    <property type="match status" value="1"/>
</dbReference>
<gene>
    <name evidence="1" type="ORF">METZ01_LOCUS134073</name>
</gene>
<organism evidence="1">
    <name type="scientific">marine metagenome</name>
    <dbReference type="NCBI Taxonomy" id="408172"/>
    <lineage>
        <taxon>unclassified sequences</taxon>
        <taxon>metagenomes</taxon>
        <taxon>ecological metagenomes</taxon>
    </lineage>
</organism>
<evidence type="ECO:0000313" key="1">
    <source>
        <dbReference type="EMBL" id="SVA81219.1"/>
    </source>
</evidence>